<keyword evidence="5" id="KW-1185">Reference proteome</keyword>
<feature type="domain" description="Endonuclease/exonuclease/phosphatase" evidence="3">
    <location>
        <begin position="806"/>
        <end position="1038"/>
    </location>
</feature>
<dbReference type="InterPro" id="IPR038834">
    <property type="entry name" value="CCDC175"/>
</dbReference>
<dbReference type="PANTHER" id="PTHR35347">
    <property type="entry name" value="COILED-COIL DOMAIN-CONTAINING PROTEIN 175"/>
    <property type="match status" value="1"/>
</dbReference>
<feature type="compositionally biased region" description="Basic and acidic residues" evidence="2">
    <location>
        <begin position="485"/>
        <end position="500"/>
    </location>
</feature>
<dbReference type="InterPro" id="IPR005135">
    <property type="entry name" value="Endo/exonuclease/phosphatase"/>
</dbReference>
<protein>
    <submittedName>
        <fullName evidence="4">Nocturnin</fullName>
    </submittedName>
</protein>
<dbReference type="EMBL" id="REGW02000001">
    <property type="protein sequence ID" value="KAE8301050.1"/>
    <property type="molecule type" value="Genomic_DNA"/>
</dbReference>
<dbReference type="Pfam" id="PF03372">
    <property type="entry name" value="Exo_endo_phos"/>
    <property type="match status" value="1"/>
</dbReference>
<dbReference type="AlphaFoldDB" id="A0A6G0JBF5"/>
<dbReference type="SUPFAM" id="SSF56219">
    <property type="entry name" value="DNase I-like"/>
    <property type="match status" value="1"/>
</dbReference>
<reference evidence="4 5" key="1">
    <citation type="submission" date="2019-07" db="EMBL/GenBank/DDBJ databases">
        <title>Chromosome genome assembly for large yellow croaker.</title>
        <authorList>
            <person name="Xiao S."/>
        </authorList>
    </citation>
    <scope>NUCLEOTIDE SEQUENCE [LARGE SCALE GENOMIC DNA]</scope>
    <source>
        <strain evidence="4">JMULYC20181020</strain>
        <tissue evidence="4">Muscle</tissue>
    </source>
</reference>
<name>A0A6G0JBF5_LARCR</name>
<evidence type="ECO:0000256" key="2">
    <source>
        <dbReference type="SAM" id="MobiDB-lite"/>
    </source>
</evidence>
<evidence type="ECO:0000259" key="3">
    <source>
        <dbReference type="Pfam" id="PF03372"/>
    </source>
</evidence>
<dbReference type="InterPro" id="IPR036691">
    <property type="entry name" value="Endo/exonu/phosph_ase_sf"/>
</dbReference>
<gene>
    <name evidence="4" type="ORF">D5F01_LYC01202</name>
</gene>
<proteinExistence type="predicted"/>
<dbReference type="GO" id="GO:0003824">
    <property type="term" value="F:catalytic activity"/>
    <property type="evidence" value="ECO:0007669"/>
    <property type="project" value="InterPro"/>
</dbReference>
<accession>A0A6G0JBF5</accession>
<feature type="coiled-coil region" evidence="1">
    <location>
        <begin position="364"/>
        <end position="455"/>
    </location>
</feature>
<dbReference type="Proteomes" id="UP000424527">
    <property type="component" value="Unassembled WGS sequence"/>
</dbReference>
<evidence type="ECO:0000313" key="5">
    <source>
        <dbReference type="Proteomes" id="UP000424527"/>
    </source>
</evidence>
<dbReference type="PANTHER" id="PTHR35347:SF1">
    <property type="entry name" value="COILED-COIL DOMAIN-CONTAINING PROTEIN 175"/>
    <property type="match status" value="1"/>
</dbReference>
<organism evidence="4 5">
    <name type="scientific">Larimichthys crocea</name>
    <name type="common">Large yellow croaker</name>
    <name type="synonym">Pseudosciaena crocea</name>
    <dbReference type="NCBI Taxonomy" id="215358"/>
    <lineage>
        <taxon>Eukaryota</taxon>
        <taxon>Metazoa</taxon>
        <taxon>Chordata</taxon>
        <taxon>Craniata</taxon>
        <taxon>Vertebrata</taxon>
        <taxon>Euteleostomi</taxon>
        <taxon>Actinopterygii</taxon>
        <taxon>Neopterygii</taxon>
        <taxon>Teleostei</taxon>
        <taxon>Neoteleostei</taxon>
        <taxon>Acanthomorphata</taxon>
        <taxon>Eupercaria</taxon>
        <taxon>Sciaenidae</taxon>
        <taxon>Larimichthys</taxon>
    </lineage>
</organism>
<comment type="caution">
    <text evidence="4">The sequence shown here is derived from an EMBL/GenBank/DDBJ whole genome shotgun (WGS) entry which is preliminary data.</text>
</comment>
<dbReference type="Gene3D" id="3.60.10.10">
    <property type="entry name" value="Endonuclease/exonuclease/phosphatase"/>
    <property type="match status" value="1"/>
</dbReference>
<evidence type="ECO:0000256" key="1">
    <source>
        <dbReference type="SAM" id="Coils"/>
    </source>
</evidence>
<sequence length="1055" mass="121738">MVALEHLKELDKQLKEDGVPFSPEASLHLTEITAAITELEADRRAAHEHLEVETIENSKLRHQINNIRERMSQEIMADIAAARASNAEEIEQLHKDLNAVSQLQEAAAKRQEAFFSQNQALCPEREQAKAEHEEVVASLNEQITLKYALQMELDKTLGQIEEMKSCAAAAEQDKIRLQQDMVLEREASTVRKDNLSRDVCQVEGEMKEQKQAIERSRKELDMVNDKKRETQECLGELVTHMAKLEGSSRKMTAARCQYEKQLEGEIQKHQELRQQRETLKKDLCELREAFSVTIQHLKEEIATVESKIEEGHASGLVYQDSLTQIYEIFKHQCDEEDDVRAEHFKVSQKMQQSKLQLEERIASIVKHSKEIKEMDKQITELLETNTINQRVFERNQEEMCDNMDTETKNINQLEEERRRLKMLLEEAKRKQEEHVAKMTSDIGSTRRRYEELRQEEAALHRRQPKSTDADLLKSHITECEVEYRQQETKHHQDIEQRTAETESITRSNKKKQREVEEEEATLKEVEAKWNEEQCKNQRLKTLTSELKRKRSDLEQSIQGLKEKTSSLLHPKEKMKAELEEMRGSHMDTLGKQASELRAAELSIYDSRVKLEQVSMENSRLHLRIRQMTEGVSAAREDKERYWRETIQFQQEVKALLESLQEAWREDFSITQDSQSRDGDLLALMGALMSHLETRRQQLRNLSKWSRRKASSKEVCPMGGGATRLYSTLTQTLSSSPLPLPPPHLGPHPPVDTNLDPSFCQEQKQTDPAELLRQCEEALRDSPSRFHRKFTHLNDGDSAPSSPIRVMQWNILAQALGEGLDSFVQCPLEALSWSHRKYLILEELLTYRPHILCLQEVDHYYDTFQPVLAGLGYSSIFCPKPWSPCLDVEGNNGFQPIRLLWWQYYVVGAQGDACAVAVTHLKARSGWEWLRSAQGSDLLRHLQNLLEKHTDRPTGAPTSDIPLLICGDFNATPTEEVYRRFLASPLSLDSAYKKLSQGGLTEPEYTTWKIRPTGECCTTLDYIWYSQDTLESGRSFGHAHRGTDWPKQASILQLSV</sequence>
<keyword evidence="1" id="KW-0175">Coiled coil</keyword>
<feature type="region of interest" description="Disordered" evidence="2">
    <location>
        <begin position="485"/>
        <end position="517"/>
    </location>
</feature>
<evidence type="ECO:0000313" key="4">
    <source>
        <dbReference type="EMBL" id="KAE8301050.1"/>
    </source>
</evidence>